<reference evidence="2" key="1">
    <citation type="journal article" date="2014" name="Int. J. Syst. Evol. Microbiol.">
        <title>Complete genome sequence of Corynebacterium casei LMG S-19264T (=DSM 44701T), isolated from a smear-ripened cheese.</title>
        <authorList>
            <consortium name="US DOE Joint Genome Institute (JGI-PGF)"/>
            <person name="Walter F."/>
            <person name="Albersmeier A."/>
            <person name="Kalinowski J."/>
            <person name="Ruckert C."/>
        </authorList>
    </citation>
    <scope>NUCLEOTIDE SEQUENCE</scope>
    <source>
        <strain evidence="2">CGMCC 4.7368</strain>
    </source>
</reference>
<dbReference type="AlphaFoldDB" id="A0A918DGS0"/>
<organism evidence="2 3">
    <name type="scientific">Nonomuraea cavernae</name>
    <dbReference type="NCBI Taxonomy" id="2045107"/>
    <lineage>
        <taxon>Bacteria</taxon>
        <taxon>Bacillati</taxon>
        <taxon>Actinomycetota</taxon>
        <taxon>Actinomycetes</taxon>
        <taxon>Streptosporangiales</taxon>
        <taxon>Streptosporangiaceae</taxon>
        <taxon>Nonomuraea</taxon>
    </lineage>
</organism>
<evidence type="ECO:0000313" key="2">
    <source>
        <dbReference type="EMBL" id="GGO66101.1"/>
    </source>
</evidence>
<evidence type="ECO:0000313" key="3">
    <source>
        <dbReference type="Proteomes" id="UP000646523"/>
    </source>
</evidence>
<reference evidence="2" key="2">
    <citation type="submission" date="2020-09" db="EMBL/GenBank/DDBJ databases">
        <authorList>
            <person name="Sun Q."/>
            <person name="Zhou Y."/>
        </authorList>
    </citation>
    <scope>NUCLEOTIDE SEQUENCE</scope>
    <source>
        <strain evidence="2">CGMCC 4.7368</strain>
    </source>
</reference>
<protein>
    <submittedName>
        <fullName evidence="2">Uncharacterized protein</fullName>
    </submittedName>
</protein>
<dbReference type="Proteomes" id="UP000646523">
    <property type="component" value="Unassembled WGS sequence"/>
</dbReference>
<keyword evidence="3" id="KW-1185">Reference proteome</keyword>
<name>A0A918DGS0_9ACTN</name>
<feature type="region of interest" description="Disordered" evidence="1">
    <location>
        <begin position="32"/>
        <end position="52"/>
    </location>
</feature>
<gene>
    <name evidence="2" type="ORF">GCM10012289_19310</name>
</gene>
<proteinExistence type="predicted"/>
<accession>A0A918DGS0</accession>
<dbReference type="EMBL" id="BMNH01000004">
    <property type="protein sequence ID" value="GGO66101.1"/>
    <property type="molecule type" value="Genomic_DNA"/>
</dbReference>
<sequence>MRDPPLFGEGEFGGADVHSSVKLHGVGVDALTSQPERDVHGEVGLSGRGGTHDGDDWLLAHTGKCVKSRGRG</sequence>
<comment type="caution">
    <text evidence="2">The sequence shown here is derived from an EMBL/GenBank/DDBJ whole genome shotgun (WGS) entry which is preliminary data.</text>
</comment>
<evidence type="ECO:0000256" key="1">
    <source>
        <dbReference type="SAM" id="MobiDB-lite"/>
    </source>
</evidence>